<dbReference type="Proteomes" id="UP000711996">
    <property type="component" value="Unassembled WGS sequence"/>
</dbReference>
<dbReference type="GeneID" id="59277322"/>
<dbReference type="OrthoDB" id="4062651at2759"/>
<dbReference type="PANTHER" id="PTHR44329">
    <property type="entry name" value="SERINE/THREONINE-PROTEIN KINASE TNNI3K-RELATED"/>
    <property type="match status" value="1"/>
</dbReference>
<keyword evidence="2" id="KW-0808">Transferase</keyword>
<keyword evidence="3" id="KW-1185">Reference proteome</keyword>
<dbReference type="SUPFAM" id="SSF56112">
    <property type="entry name" value="Protein kinase-like (PK-like)"/>
    <property type="match status" value="1"/>
</dbReference>
<dbReference type="InterPro" id="IPR000719">
    <property type="entry name" value="Prot_kinase_dom"/>
</dbReference>
<dbReference type="PANTHER" id="PTHR44329:SF260">
    <property type="entry name" value="PROTEIN KINASE DOMAIN-CONTAINING PROTEIN"/>
    <property type="match status" value="1"/>
</dbReference>
<feature type="domain" description="Protein kinase" evidence="1">
    <location>
        <begin position="184"/>
        <end position="503"/>
    </location>
</feature>
<dbReference type="PROSITE" id="PS50011">
    <property type="entry name" value="PROTEIN_KINASE_DOM"/>
    <property type="match status" value="1"/>
</dbReference>
<keyword evidence="2" id="KW-0418">Kinase</keyword>
<reference evidence="2" key="1">
    <citation type="submission" date="2019-06" db="EMBL/GenBank/DDBJ databases">
        <authorList>
            <person name="Gan P."/>
            <person name="Shirasu K."/>
        </authorList>
    </citation>
    <scope>NUCLEOTIDE SEQUENCE [LARGE SCALE GENOMIC DNA]</scope>
    <source>
        <strain evidence="2">CAD2</strain>
    </source>
</reference>
<dbReference type="AlphaFoldDB" id="A0A9P5EHS4"/>
<dbReference type="GO" id="GO:0005524">
    <property type="term" value="F:ATP binding"/>
    <property type="evidence" value="ECO:0007669"/>
    <property type="project" value="InterPro"/>
</dbReference>
<sequence>MNDFHPEWIWGDDAETTVFAQGYGNDRTIIFSFSLDASKPSTSLANRICACMHGIEVDDDSKSFKDSAAMREALWNAVRDVWSACSTDKRASQPDVVFAVDHHDDASSSSDVHWNAYSHPLFQRYIKYLRDNESMYFQSFSLFPFSSLSHPSLSSISSTVAYTVKVGKTPLLPNDEQVEFASIVRYDQLGGRGCATRIRRMDKSSENFMVFKGIDFRTFLTYTDDEDGKTIRHMIHGWHRSNNLLRNMPKHPNVLPAPSKLVTYGNQDGVVCGTLQPFYEGGDVGSRIEKSNILRARIPLTTKVRWCTDMAAAVAHTHRQAKTYHMDIKPGNFLIDQDGNLVLGDWEQTDAPTTTIAPEADGTWDVEMEEEGGSLAGNGWNRPRLQYTKYEGPPRRNTEEDVLGDYPWNTWNVFPGWSAEHPLALELAEVFSLGRAMWMLLRQPDMDFDEIEHPSQLKTSWEGAEDIPTAWVGMTDRCMAEDPNERPDVMEVLGFWQAERANF</sequence>
<evidence type="ECO:0000313" key="3">
    <source>
        <dbReference type="Proteomes" id="UP000711996"/>
    </source>
</evidence>
<dbReference type="SMART" id="SM00220">
    <property type="entry name" value="S_TKc"/>
    <property type="match status" value="1"/>
</dbReference>
<evidence type="ECO:0000313" key="2">
    <source>
        <dbReference type="EMBL" id="KAF4842859.1"/>
    </source>
</evidence>
<protein>
    <submittedName>
        <fullName evidence="2">Serine/threonine-protein kinase Nek2</fullName>
    </submittedName>
</protein>
<dbReference type="InterPro" id="IPR051681">
    <property type="entry name" value="Ser/Thr_Kinases-Pseudokinases"/>
</dbReference>
<dbReference type="EMBL" id="QPMT01000087">
    <property type="protein sequence ID" value="KAF4842859.1"/>
    <property type="molecule type" value="Genomic_DNA"/>
</dbReference>
<organism evidence="2 3">
    <name type="scientific">Colletotrichum siamense</name>
    <name type="common">Anthracnose fungus</name>
    <dbReference type="NCBI Taxonomy" id="690259"/>
    <lineage>
        <taxon>Eukaryota</taxon>
        <taxon>Fungi</taxon>
        <taxon>Dikarya</taxon>
        <taxon>Ascomycota</taxon>
        <taxon>Pezizomycotina</taxon>
        <taxon>Sordariomycetes</taxon>
        <taxon>Hypocreomycetidae</taxon>
        <taxon>Glomerellales</taxon>
        <taxon>Glomerellaceae</taxon>
        <taxon>Colletotrichum</taxon>
        <taxon>Colletotrichum gloeosporioides species complex</taxon>
    </lineage>
</organism>
<accession>A0A9P5EHS4</accession>
<dbReference type="GO" id="GO:0004674">
    <property type="term" value="F:protein serine/threonine kinase activity"/>
    <property type="evidence" value="ECO:0007669"/>
    <property type="project" value="TreeGrafter"/>
</dbReference>
<proteinExistence type="predicted"/>
<dbReference type="RefSeq" id="XP_036491860.1">
    <property type="nucleotide sequence ID" value="XM_036642682.1"/>
</dbReference>
<evidence type="ECO:0000259" key="1">
    <source>
        <dbReference type="PROSITE" id="PS50011"/>
    </source>
</evidence>
<gene>
    <name evidence="2" type="primary">NEK2</name>
    <name evidence="2" type="ORF">CGCSCA2_v014438</name>
</gene>
<dbReference type="InterPro" id="IPR011009">
    <property type="entry name" value="Kinase-like_dom_sf"/>
</dbReference>
<comment type="caution">
    <text evidence="2">The sequence shown here is derived from an EMBL/GenBank/DDBJ whole genome shotgun (WGS) entry which is preliminary data.</text>
</comment>
<name>A0A9P5EHS4_COLSI</name>
<dbReference type="Gene3D" id="1.10.510.10">
    <property type="entry name" value="Transferase(Phosphotransferase) domain 1"/>
    <property type="match status" value="1"/>
</dbReference>